<gene>
    <name evidence="8" type="ORF">CINF_0599</name>
</gene>
<dbReference type="InterPro" id="IPR010998">
    <property type="entry name" value="Integrase_recombinase_N"/>
</dbReference>
<dbReference type="Pfam" id="PF13102">
    <property type="entry name" value="Phage_int_SAM_5"/>
    <property type="match status" value="1"/>
</dbReference>
<dbReference type="InterPro" id="IPR002104">
    <property type="entry name" value="Integrase_catalytic"/>
</dbReference>
<feature type="domain" description="Core-binding (CB)" evidence="7">
    <location>
        <begin position="92"/>
        <end position="175"/>
    </location>
</feature>
<evidence type="ECO:0000259" key="6">
    <source>
        <dbReference type="PROSITE" id="PS51898"/>
    </source>
</evidence>
<evidence type="ECO:0000256" key="3">
    <source>
        <dbReference type="ARBA" id="ARBA00023125"/>
    </source>
</evidence>
<dbReference type="GO" id="GO:0015074">
    <property type="term" value="P:DNA integration"/>
    <property type="evidence" value="ECO:0007669"/>
    <property type="project" value="UniProtKB-KW"/>
</dbReference>
<evidence type="ECO:0000256" key="1">
    <source>
        <dbReference type="ARBA" id="ARBA00008857"/>
    </source>
</evidence>
<dbReference type="KEGG" id="cinf:CINF_0599"/>
<accession>A0A7H9CHH1</accession>
<keyword evidence="3 5" id="KW-0238">DNA-binding</keyword>
<dbReference type="PROSITE" id="PS51898">
    <property type="entry name" value="TYR_RECOMBINASE"/>
    <property type="match status" value="1"/>
</dbReference>
<dbReference type="InterPro" id="IPR044068">
    <property type="entry name" value="CB"/>
</dbReference>
<dbReference type="RefSeq" id="WP_179975697.1">
    <property type="nucleotide sequence ID" value="NZ_CP049075.1"/>
</dbReference>
<feature type="domain" description="Tyr recombinase" evidence="6">
    <location>
        <begin position="197"/>
        <end position="371"/>
    </location>
</feature>
<dbReference type="CDD" id="cd01189">
    <property type="entry name" value="INT_ICEBs1_C_like"/>
    <property type="match status" value="1"/>
</dbReference>
<evidence type="ECO:0000256" key="4">
    <source>
        <dbReference type="ARBA" id="ARBA00023172"/>
    </source>
</evidence>
<dbReference type="InterPro" id="IPR050090">
    <property type="entry name" value="Tyrosine_recombinase_XerCD"/>
</dbReference>
<dbReference type="AlphaFoldDB" id="A0A7H9CHH1"/>
<proteinExistence type="inferred from homology"/>
<dbReference type="GO" id="GO:0003677">
    <property type="term" value="F:DNA binding"/>
    <property type="evidence" value="ECO:0007669"/>
    <property type="project" value="UniProtKB-UniRule"/>
</dbReference>
<evidence type="ECO:0000256" key="2">
    <source>
        <dbReference type="ARBA" id="ARBA00022908"/>
    </source>
</evidence>
<keyword evidence="4" id="KW-0233">DNA recombination</keyword>
<keyword evidence="2" id="KW-0229">DNA integration</keyword>
<comment type="similarity">
    <text evidence="1">Belongs to the 'phage' integrase family.</text>
</comment>
<dbReference type="Pfam" id="PF00589">
    <property type="entry name" value="Phage_integrase"/>
    <property type="match status" value="1"/>
</dbReference>
<dbReference type="PANTHER" id="PTHR30349:SF64">
    <property type="entry name" value="PROPHAGE INTEGRASE INTD-RELATED"/>
    <property type="match status" value="1"/>
</dbReference>
<reference evidence="8 9" key="1">
    <citation type="submission" date="2020-02" db="EMBL/GenBank/DDBJ databases">
        <title>Complete genome sequence of the novel Campylobacter species Candidatus Campylobacter infans.</title>
        <authorList>
            <person name="Duim B."/>
            <person name="Zomer A."/>
            <person name="van der Graaf L."/>
            <person name="Wagenaar J."/>
        </authorList>
    </citation>
    <scope>NUCLEOTIDE SEQUENCE [LARGE SCALE GENOMIC DNA]</scope>
    <source>
        <strain evidence="8 9">19S00001</strain>
    </source>
</reference>
<protein>
    <submittedName>
        <fullName evidence="8">Site-specific tyrosine recombinase, phage integrase family (INT_ICEBs1_C_like domain)</fullName>
    </submittedName>
</protein>
<dbReference type="EMBL" id="CP049075">
    <property type="protein sequence ID" value="QLI05121.1"/>
    <property type="molecule type" value="Genomic_DNA"/>
</dbReference>
<evidence type="ECO:0000313" key="8">
    <source>
        <dbReference type="EMBL" id="QLI05121.1"/>
    </source>
</evidence>
<keyword evidence="9" id="KW-1185">Reference proteome</keyword>
<dbReference type="InterPro" id="IPR013762">
    <property type="entry name" value="Integrase-like_cat_sf"/>
</dbReference>
<dbReference type="Gene3D" id="1.10.150.130">
    <property type="match status" value="1"/>
</dbReference>
<dbReference type="PANTHER" id="PTHR30349">
    <property type="entry name" value="PHAGE INTEGRASE-RELATED"/>
    <property type="match status" value="1"/>
</dbReference>
<sequence length="378" mass="44356">MKKLKKSQNLYIRANIIQIDYQKDQIRIRKSTGLKYSGLAFQFVKKNYERYLIKGAEKQLKKEFQALEDEIVIQRLSTQESNKKIEKTPEPYSFKAIFEKVNNEKAFLKNSSVATYKSISKHLLNFLHSNNIYYVADFTREHCQLLLKYLLDNNKSSATINIYFILLNNVLTYAHENKIISDNPFYKPKMRQIAKKSEFKPFTLDEVKLLLKNADGDLKLYLFIAFFTGARIGEILALTWNNIDFVNNEINIHQTLALNGVLDTPKTKSSFRTIDLLPTLANKLKEYPQDNKTIIKSRRTKLNQEFQALLAKLNLAPRRLYDTRHTFASIMLSKGEEPMWVGCKMLGHKDLNETYRSYAKYLPREVRQRAKFLENEMF</sequence>
<dbReference type="InterPro" id="IPR025269">
    <property type="entry name" value="SAM-like_dom"/>
</dbReference>
<organism evidence="8 9">
    <name type="scientific">Candidatus Campylobacter infans</name>
    <dbReference type="NCBI Taxonomy" id="2561898"/>
    <lineage>
        <taxon>Bacteria</taxon>
        <taxon>Pseudomonadati</taxon>
        <taxon>Campylobacterota</taxon>
        <taxon>Epsilonproteobacteria</taxon>
        <taxon>Campylobacterales</taxon>
        <taxon>Campylobacteraceae</taxon>
        <taxon>Campylobacter</taxon>
    </lineage>
</organism>
<dbReference type="PROSITE" id="PS51900">
    <property type="entry name" value="CB"/>
    <property type="match status" value="1"/>
</dbReference>
<dbReference type="InterPro" id="IPR011010">
    <property type="entry name" value="DNA_brk_join_enz"/>
</dbReference>
<dbReference type="Proteomes" id="UP000509414">
    <property type="component" value="Chromosome"/>
</dbReference>
<dbReference type="SUPFAM" id="SSF56349">
    <property type="entry name" value="DNA breaking-rejoining enzymes"/>
    <property type="match status" value="1"/>
</dbReference>
<evidence type="ECO:0000256" key="5">
    <source>
        <dbReference type="PROSITE-ProRule" id="PRU01248"/>
    </source>
</evidence>
<evidence type="ECO:0000313" key="9">
    <source>
        <dbReference type="Proteomes" id="UP000509414"/>
    </source>
</evidence>
<name>A0A7H9CHH1_9BACT</name>
<dbReference type="GO" id="GO:0006310">
    <property type="term" value="P:DNA recombination"/>
    <property type="evidence" value="ECO:0007669"/>
    <property type="project" value="UniProtKB-KW"/>
</dbReference>
<dbReference type="Gene3D" id="1.10.443.10">
    <property type="entry name" value="Intergrase catalytic core"/>
    <property type="match status" value="1"/>
</dbReference>
<evidence type="ECO:0000259" key="7">
    <source>
        <dbReference type="PROSITE" id="PS51900"/>
    </source>
</evidence>